<protein>
    <submittedName>
        <fullName evidence="1">Uncharacterized protein</fullName>
    </submittedName>
</protein>
<gene>
    <name evidence="1" type="ORF">BDM02DRAFT_3193067</name>
</gene>
<organism evidence="1 2">
    <name type="scientific">Thelephora ganbajun</name>
    <name type="common">Ganba fungus</name>
    <dbReference type="NCBI Taxonomy" id="370292"/>
    <lineage>
        <taxon>Eukaryota</taxon>
        <taxon>Fungi</taxon>
        <taxon>Dikarya</taxon>
        <taxon>Basidiomycota</taxon>
        <taxon>Agaricomycotina</taxon>
        <taxon>Agaricomycetes</taxon>
        <taxon>Thelephorales</taxon>
        <taxon>Thelephoraceae</taxon>
        <taxon>Thelephora</taxon>
    </lineage>
</organism>
<proteinExistence type="predicted"/>
<evidence type="ECO:0000313" key="2">
    <source>
        <dbReference type="Proteomes" id="UP000886501"/>
    </source>
</evidence>
<reference evidence="1" key="1">
    <citation type="submission" date="2019-10" db="EMBL/GenBank/DDBJ databases">
        <authorList>
            <consortium name="DOE Joint Genome Institute"/>
            <person name="Kuo A."/>
            <person name="Miyauchi S."/>
            <person name="Kiss E."/>
            <person name="Drula E."/>
            <person name="Kohler A."/>
            <person name="Sanchez-Garcia M."/>
            <person name="Andreopoulos B."/>
            <person name="Barry K.W."/>
            <person name="Bonito G."/>
            <person name="Buee M."/>
            <person name="Carver A."/>
            <person name="Chen C."/>
            <person name="Cichocki N."/>
            <person name="Clum A."/>
            <person name="Culley D."/>
            <person name="Crous P.W."/>
            <person name="Fauchery L."/>
            <person name="Girlanda M."/>
            <person name="Hayes R."/>
            <person name="Keri Z."/>
            <person name="Labutti K."/>
            <person name="Lipzen A."/>
            <person name="Lombard V."/>
            <person name="Magnuson J."/>
            <person name="Maillard F."/>
            <person name="Morin E."/>
            <person name="Murat C."/>
            <person name="Nolan M."/>
            <person name="Ohm R."/>
            <person name="Pangilinan J."/>
            <person name="Pereira M."/>
            <person name="Perotto S."/>
            <person name="Peter M."/>
            <person name="Riley R."/>
            <person name="Sitrit Y."/>
            <person name="Stielow B."/>
            <person name="Szollosi G."/>
            <person name="Zifcakova L."/>
            <person name="Stursova M."/>
            <person name="Spatafora J.W."/>
            <person name="Tedersoo L."/>
            <person name="Vaario L.-M."/>
            <person name="Yamada A."/>
            <person name="Yan M."/>
            <person name="Wang P."/>
            <person name="Xu J."/>
            <person name="Bruns T."/>
            <person name="Baldrian P."/>
            <person name="Vilgalys R."/>
            <person name="Henrissat B."/>
            <person name="Grigoriev I.V."/>
            <person name="Hibbett D."/>
            <person name="Nagy L.G."/>
            <person name="Martin F.M."/>
        </authorList>
    </citation>
    <scope>NUCLEOTIDE SEQUENCE</scope>
    <source>
        <strain evidence="1">P2</strain>
    </source>
</reference>
<reference evidence="1" key="2">
    <citation type="journal article" date="2020" name="Nat. Commun.">
        <title>Large-scale genome sequencing of mycorrhizal fungi provides insights into the early evolution of symbiotic traits.</title>
        <authorList>
            <person name="Miyauchi S."/>
            <person name="Kiss E."/>
            <person name="Kuo A."/>
            <person name="Drula E."/>
            <person name="Kohler A."/>
            <person name="Sanchez-Garcia M."/>
            <person name="Morin E."/>
            <person name="Andreopoulos B."/>
            <person name="Barry K.W."/>
            <person name="Bonito G."/>
            <person name="Buee M."/>
            <person name="Carver A."/>
            <person name="Chen C."/>
            <person name="Cichocki N."/>
            <person name="Clum A."/>
            <person name="Culley D."/>
            <person name="Crous P.W."/>
            <person name="Fauchery L."/>
            <person name="Girlanda M."/>
            <person name="Hayes R.D."/>
            <person name="Keri Z."/>
            <person name="LaButti K."/>
            <person name="Lipzen A."/>
            <person name="Lombard V."/>
            <person name="Magnuson J."/>
            <person name="Maillard F."/>
            <person name="Murat C."/>
            <person name="Nolan M."/>
            <person name="Ohm R.A."/>
            <person name="Pangilinan J."/>
            <person name="Pereira M.F."/>
            <person name="Perotto S."/>
            <person name="Peter M."/>
            <person name="Pfister S."/>
            <person name="Riley R."/>
            <person name="Sitrit Y."/>
            <person name="Stielow J.B."/>
            <person name="Szollosi G."/>
            <person name="Zifcakova L."/>
            <person name="Stursova M."/>
            <person name="Spatafora J.W."/>
            <person name="Tedersoo L."/>
            <person name="Vaario L.M."/>
            <person name="Yamada A."/>
            <person name="Yan M."/>
            <person name="Wang P."/>
            <person name="Xu J."/>
            <person name="Bruns T."/>
            <person name="Baldrian P."/>
            <person name="Vilgalys R."/>
            <person name="Dunand C."/>
            <person name="Henrissat B."/>
            <person name="Grigoriev I.V."/>
            <person name="Hibbett D."/>
            <person name="Nagy L.G."/>
            <person name="Martin F.M."/>
        </authorList>
    </citation>
    <scope>NUCLEOTIDE SEQUENCE</scope>
    <source>
        <strain evidence="1">P2</strain>
    </source>
</reference>
<keyword evidence="2" id="KW-1185">Reference proteome</keyword>
<evidence type="ECO:0000313" key="1">
    <source>
        <dbReference type="EMBL" id="KAF9642529.1"/>
    </source>
</evidence>
<dbReference type="Proteomes" id="UP000886501">
    <property type="component" value="Unassembled WGS sequence"/>
</dbReference>
<dbReference type="EMBL" id="MU118432">
    <property type="protein sequence ID" value="KAF9642529.1"/>
    <property type="molecule type" value="Genomic_DNA"/>
</dbReference>
<sequence>MTLENNQTFISPRNQRVSCIDARAHSKDGRMTDNAYRFPYPTMASLVDAMISQEDNEFPRRQFAAGCSFDDIIWQQAIGALKNIDHTHCGNDNRDDEHVLFSLLQAGLVNHQVFDLPHKWLSRSIRYSAMVADCLWALHTAEHARNNCLEAELNTLKGEVHLLSTRLLAVDCFSFDANTKVNKELKKDGDRLNRHHACLNMITKKHNSLIKYITNMLNQLELQCTGLLALHENICLCNVRSESAEAPAMSSPSLSPTPPEGHNEDPEAPAAVVSSEVPEENMTPIPVPAPGSSSRSCCPPRHVQESTTTLRVITQEEEREIKDRLVGAWQAQGQAGVNASTLVGSESNETSNQRCVEPIVGLTPAQVVTLSPEARGYRLLSMMRAVTMMPNTTVFSCLRSYDFIGGELQLVFPIAQEDFDALMSGELSAEVCPITISEVVRSGASEDIGEEDDKDDGWITDCSVVGLK</sequence>
<accession>A0ACB6YZ86</accession>
<comment type="caution">
    <text evidence="1">The sequence shown here is derived from an EMBL/GenBank/DDBJ whole genome shotgun (WGS) entry which is preliminary data.</text>
</comment>
<name>A0ACB6YZ86_THEGA</name>